<comment type="similarity">
    <text evidence="1">Belongs to the FMO family.</text>
</comment>
<evidence type="ECO:0000256" key="3">
    <source>
        <dbReference type="ARBA" id="ARBA00022827"/>
    </source>
</evidence>
<gene>
    <name evidence="6" type="ORF">PSALAMII_LOCUS2298</name>
</gene>
<dbReference type="AlphaFoldDB" id="A0A9W4IJ35"/>
<protein>
    <recommendedName>
        <fullName evidence="8">FAD dependent oxidoreductase</fullName>
    </recommendedName>
</protein>
<organism evidence="6 7">
    <name type="scientific">Penicillium salamii</name>
    <dbReference type="NCBI Taxonomy" id="1612424"/>
    <lineage>
        <taxon>Eukaryota</taxon>
        <taxon>Fungi</taxon>
        <taxon>Dikarya</taxon>
        <taxon>Ascomycota</taxon>
        <taxon>Pezizomycotina</taxon>
        <taxon>Eurotiomycetes</taxon>
        <taxon>Eurotiomycetidae</taxon>
        <taxon>Eurotiales</taxon>
        <taxon>Aspergillaceae</taxon>
        <taxon>Penicillium</taxon>
    </lineage>
</organism>
<dbReference type="PRINTS" id="PR00419">
    <property type="entry name" value="ADXRDTASE"/>
</dbReference>
<evidence type="ECO:0000256" key="5">
    <source>
        <dbReference type="ARBA" id="ARBA00023002"/>
    </source>
</evidence>
<dbReference type="PIRSF" id="PIRSF000332">
    <property type="entry name" value="FMO"/>
    <property type="match status" value="1"/>
</dbReference>
<dbReference type="GO" id="GO:0004499">
    <property type="term" value="F:N,N-dimethylaniline monooxygenase activity"/>
    <property type="evidence" value="ECO:0007669"/>
    <property type="project" value="InterPro"/>
</dbReference>
<name>A0A9W4IJ35_9EURO</name>
<accession>A0A9W4IJ35</accession>
<dbReference type="SUPFAM" id="SSF51905">
    <property type="entry name" value="FAD/NAD(P)-binding domain"/>
    <property type="match status" value="2"/>
</dbReference>
<dbReference type="GO" id="GO:0050660">
    <property type="term" value="F:flavin adenine dinucleotide binding"/>
    <property type="evidence" value="ECO:0007669"/>
    <property type="project" value="InterPro"/>
</dbReference>
<keyword evidence="4" id="KW-0521">NADP</keyword>
<dbReference type="InterPro" id="IPR020946">
    <property type="entry name" value="Flavin_mOase-like"/>
</dbReference>
<dbReference type="InterPro" id="IPR036188">
    <property type="entry name" value="FAD/NAD-bd_sf"/>
</dbReference>
<dbReference type="PANTHER" id="PTHR23023">
    <property type="entry name" value="DIMETHYLANILINE MONOOXYGENASE"/>
    <property type="match status" value="1"/>
</dbReference>
<evidence type="ECO:0000313" key="6">
    <source>
        <dbReference type="EMBL" id="CAG8317323.1"/>
    </source>
</evidence>
<evidence type="ECO:0008006" key="8">
    <source>
        <dbReference type="Google" id="ProtNLM"/>
    </source>
</evidence>
<keyword evidence="3" id="KW-0274">FAD</keyword>
<dbReference type="InterPro" id="IPR050346">
    <property type="entry name" value="FMO-like"/>
</dbReference>
<dbReference type="EMBL" id="CAJVPA010000099">
    <property type="protein sequence ID" value="CAG8317323.1"/>
    <property type="molecule type" value="Genomic_DNA"/>
</dbReference>
<evidence type="ECO:0000256" key="2">
    <source>
        <dbReference type="ARBA" id="ARBA00022630"/>
    </source>
</evidence>
<dbReference type="InterPro" id="IPR000960">
    <property type="entry name" value="Flavin_mOase"/>
</dbReference>
<dbReference type="Gene3D" id="3.50.50.60">
    <property type="entry name" value="FAD/NAD(P)-binding domain"/>
    <property type="match status" value="2"/>
</dbReference>
<dbReference type="Pfam" id="PF00743">
    <property type="entry name" value="FMO-like"/>
    <property type="match status" value="2"/>
</dbReference>
<evidence type="ECO:0000313" key="7">
    <source>
        <dbReference type="Proteomes" id="UP001152646"/>
    </source>
</evidence>
<comment type="caution">
    <text evidence="6">The sequence shown here is derived from an EMBL/GenBank/DDBJ whole genome shotgun (WGS) entry which is preliminary data.</text>
</comment>
<reference evidence="6" key="1">
    <citation type="submission" date="2021-07" db="EMBL/GenBank/DDBJ databases">
        <authorList>
            <person name="Branca A.L. A."/>
        </authorList>
    </citation>
    <scope>NUCLEOTIDE SEQUENCE</scope>
</reference>
<dbReference type="GO" id="GO:0050661">
    <property type="term" value="F:NADP binding"/>
    <property type="evidence" value="ECO:0007669"/>
    <property type="project" value="InterPro"/>
</dbReference>
<proteinExistence type="inferred from homology"/>
<dbReference type="OrthoDB" id="66881at2759"/>
<keyword evidence="5" id="KW-0560">Oxidoreductase</keyword>
<evidence type="ECO:0000256" key="1">
    <source>
        <dbReference type="ARBA" id="ARBA00009183"/>
    </source>
</evidence>
<dbReference type="Pfam" id="PF13450">
    <property type="entry name" value="NAD_binding_8"/>
    <property type="match status" value="1"/>
</dbReference>
<evidence type="ECO:0000256" key="4">
    <source>
        <dbReference type="ARBA" id="ARBA00022857"/>
    </source>
</evidence>
<sequence length="506" mass="55559">MSKESVHVAVIGAGISGVVTAGHLLATGIKVTVFERSNAAGGVWLYDKRAPIEAQYPSPRPSASQEYVQDDRKDRERNILLHAPPGPCYESLTNNVSTPLLRTKLNAWPEGTGPFVRHNVLKDYIQDTSQKAGVDNVTKFGARVDRVYKNGSTWNVHWSTLSGSDQDVVEQNSAASHHIITSRGNIRQLTKFQSFDSVIVASGHYHTPLVPDIRGLAEAKTQWPAKIFHSKSFRRSQGLEGKNVLLIGGGVSAIDIAKEISATVNQIYQSTRNGAFDLPETALPSNATRIGEIEEFKPSDPNVPTEHLPLTAHIKSGGILEDIDVIILCTGYQLAFPFLDQLNDYSLSATQADENVLVTDGTQIHNLHKDIFYIPDPTLAFVGIPFYTATFSLFEFQAIAVVAFLSGVASLPPTESLREEYATRLKEKGYGRSFHSLRDQEQPYVKELLEWVNAGRADKGLQLVEGHTEAWIQEKAALGERLKLIFAGQLPRAQALESPLAVKVTA</sequence>
<keyword evidence="2" id="KW-0285">Flavoprotein</keyword>
<dbReference type="Proteomes" id="UP001152646">
    <property type="component" value="Unassembled WGS sequence"/>
</dbReference>